<keyword evidence="4" id="KW-1185">Reference proteome</keyword>
<dbReference type="STRING" id="4565.A0A3B6ATU8"/>
<evidence type="ECO:0000259" key="2">
    <source>
        <dbReference type="Pfam" id="PF20241"/>
    </source>
</evidence>
<feature type="region of interest" description="Disordered" evidence="1">
    <location>
        <begin position="1"/>
        <end position="56"/>
    </location>
</feature>
<dbReference type="GeneID" id="123187618"/>
<dbReference type="PANTHER" id="PTHR33065:SF10">
    <property type="entry name" value="DUF6598 DOMAIN-CONTAINING PROTEIN"/>
    <property type="match status" value="1"/>
</dbReference>
<dbReference type="InterPro" id="IPR046533">
    <property type="entry name" value="DUF6598"/>
</dbReference>
<dbReference type="Proteomes" id="UP000019116">
    <property type="component" value="Chromosome 2A"/>
</dbReference>
<feature type="compositionally biased region" description="Acidic residues" evidence="1">
    <location>
        <begin position="11"/>
        <end position="24"/>
    </location>
</feature>
<name>A0A3B6ATU8_WHEAT</name>
<evidence type="ECO:0000313" key="3">
    <source>
        <dbReference type="EnsemblPlants" id="TraesCS2A02G125800.1"/>
    </source>
</evidence>
<reference evidence="3" key="2">
    <citation type="submission" date="2018-10" db="UniProtKB">
        <authorList>
            <consortium name="EnsemblPlants"/>
        </authorList>
    </citation>
    <scope>IDENTIFICATION</scope>
</reference>
<dbReference type="PANTHER" id="PTHR33065">
    <property type="entry name" value="OS07G0486400 PROTEIN"/>
    <property type="match status" value="1"/>
</dbReference>
<protein>
    <recommendedName>
        <fullName evidence="2">DUF6598 domain-containing protein</fullName>
    </recommendedName>
</protein>
<accession>A0A3B6ATU8</accession>
<dbReference type="Gramene" id="TraesROB_scaffold_017440_01G000900.1">
    <property type="protein sequence ID" value="TraesROB_scaffold_017440_01G000900.1"/>
    <property type="gene ID" value="TraesROB_scaffold_017440_01G000900"/>
</dbReference>
<dbReference type="RefSeq" id="XP_044455467.1">
    <property type="nucleotide sequence ID" value="XM_044599532.1"/>
</dbReference>
<proteinExistence type="predicted"/>
<evidence type="ECO:0000313" key="4">
    <source>
        <dbReference type="Proteomes" id="UP000019116"/>
    </source>
</evidence>
<gene>
    <name evidence="3" type="primary">LOC123187618</name>
</gene>
<reference evidence="3" key="1">
    <citation type="submission" date="2018-08" db="EMBL/GenBank/DDBJ databases">
        <authorList>
            <person name="Rossello M."/>
        </authorList>
    </citation>
    <scope>NUCLEOTIDE SEQUENCE [LARGE SCALE GENOMIC DNA]</scope>
    <source>
        <strain evidence="3">cv. Chinese Spring</strain>
    </source>
</reference>
<dbReference type="AlphaFoldDB" id="A0A3B6ATU8"/>
<organism evidence="3">
    <name type="scientific">Triticum aestivum</name>
    <name type="common">Wheat</name>
    <dbReference type="NCBI Taxonomy" id="4565"/>
    <lineage>
        <taxon>Eukaryota</taxon>
        <taxon>Viridiplantae</taxon>
        <taxon>Streptophyta</taxon>
        <taxon>Embryophyta</taxon>
        <taxon>Tracheophyta</taxon>
        <taxon>Spermatophyta</taxon>
        <taxon>Magnoliopsida</taxon>
        <taxon>Liliopsida</taxon>
        <taxon>Poales</taxon>
        <taxon>Poaceae</taxon>
        <taxon>BOP clade</taxon>
        <taxon>Pooideae</taxon>
        <taxon>Triticodae</taxon>
        <taxon>Triticeae</taxon>
        <taxon>Triticinae</taxon>
        <taxon>Triticum</taxon>
    </lineage>
</organism>
<dbReference type="OrthoDB" id="686435at2759"/>
<dbReference type="Gramene" id="TraesCS2A03G0258700.1">
    <property type="protein sequence ID" value="TraesCS2A03G0258700.1.CDS"/>
    <property type="gene ID" value="TraesCS2A03G0258700"/>
</dbReference>
<dbReference type="OMA" id="ARDQQDY"/>
<dbReference type="Pfam" id="PF20241">
    <property type="entry name" value="DUF6598"/>
    <property type="match status" value="1"/>
</dbReference>
<sequence length="412" mass="45451">MAEPEKYATETETEATDTDTTETETESHATATATDTDTSEAGTASDTTDTDSSVPELTREEMLRLLEPDPELTDEEKALRALHIVCCRELTEYDPKSNADVCTRFSSFNIAFFDLDQESEAMHGPRLQELTSSQQSSAVQSSVNVISLKVVDSDVGYPISVFGTVLARDDADYRCVYLFRRDRDDPQFIESPEDMLTLTGPNRGLVVPDTIFFEFNLKIKGDGTTGDRDFSKGVIEHYPVPLEKGPKAELLSSWLSTVELVLAPVPFAVAATVKISILNGPCDAPFSDKITAWTAGDTESHIILYDEHENRARLIGDGGSIALSRDLVAVHVPNSLYDDEYEEIALSVCFTSSDGEGECSCVTLQYPQEEKVCNHGAYELQVEVTWTAILEGPFGTDVDKRWSSVPLKPFFF</sequence>
<feature type="domain" description="DUF6598" evidence="2">
    <location>
        <begin position="142"/>
        <end position="384"/>
    </location>
</feature>
<dbReference type="Gramene" id="TraesCS2A02G125800.1">
    <property type="protein sequence ID" value="TraesCS2A02G125800.1"/>
    <property type="gene ID" value="TraesCS2A02G125800"/>
</dbReference>
<dbReference type="EnsemblPlants" id="TraesCS2A02G125800.1">
    <property type="protein sequence ID" value="TraesCS2A02G125800.1"/>
    <property type="gene ID" value="TraesCS2A02G125800"/>
</dbReference>
<feature type="compositionally biased region" description="Low complexity" evidence="1">
    <location>
        <begin position="28"/>
        <end position="53"/>
    </location>
</feature>
<evidence type="ECO:0000256" key="1">
    <source>
        <dbReference type="SAM" id="MobiDB-lite"/>
    </source>
</evidence>
<dbReference type="Gramene" id="TraesCLE_scaffold_013114_01G000900.1">
    <property type="protein sequence ID" value="TraesCLE_scaffold_013114_01G000900.1"/>
    <property type="gene ID" value="TraesCLE_scaffold_013114_01G000900"/>
</dbReference>